<gene>
    <name evidence="3" type="ORF">E2493_07875</name>
</gene>
<dbReference type="RefSeq" id="WP_135085470.1">
    <property type="nucleotide sequence ID" value="NZ_SPDV01000012.1"/>
</dbReference>
<dbReference type="GO" id="GO:0016757">
    <property type="term" value="F:glycosyltransferase activity"/>
    <property type="evidence" value="ECO:0007669"/>
    <property type="project" value="InterPro"/>
</dbReference>
<organism evidence="3 4">
    <name type="scientific">Sphingomonas parva</name>
    <dbReference type="NCBI Taxonomy" id="2555898"/>
    <lineage>
        <taxon>Bacteria</taxon>
        <taxon>Pseudomonadati</taxon>
        <taxon>Pseudomonadota</taxon>
        <taxon>Alphaproteobacteria</taxon>
        <taxon>Sphingomonadales</taxon>
        <taxon>Sphingomonadaceae</taxon>
        <taxon>Sphingomonas</taxon>
    </lineage>
</organism>
<dbReference type="PANTHER" id="PTHR45947:SF3">
    <property type="entry name" value="SULFOQUINOVOSYL TRANSFERASE SQD2"/>
    <property type="match status" value="1"/>
</dbReference>
<dbReference type="Gene3D" id="3.40.50.2000">
    <property type="entry name" value="Glycogen Phosphorylase B"/>
    <property type="match status" value="2"/>
</dbReference>
<dbReference type="AlphaFoldDB" id="A0A4Y8ZS76"/>
<evidence type="ECO:0000313" key="4">
    <source>
        <dbReference type="Proteomes" id="UP000298213"/>
    </source>
</evidence>
<dbReference type="PANTHER" id="PTHR45947">
    <property type="entry name" value="SULFOQUINOVOSYL TRANSFERASE SQD2"/>
    <property type="match status" value="1"/>
</dbReference>
<sequence>MLRVLTLSTLFPDARRPTFGVFVERQTLGLAARADAAVEVVAGVGLPPWPLSLHPHYRDRRALPRKEEWNGLAVHRPRFRVGPGLAARSGRALAAAALPCLRRIRARFPFDVIDAEFLWPDGVAAMHLSRALGIPFSVKARGSDVHYWGTRPEVRGQIVEAAYAAGGLLAVSAALKADMAALGMPEDRILVHHTGVDLALFAPRDRTEAKAALGIDGPLIASVGALIPLKRQHLVIEALATLPGVHLILVGDGPERRRLETRAASLGVADRVRFLGNRPHAELPALLAAADVMVLPSEREGLANVWLESLACGTPVVITDVGGAREVIDRPEAGTLAAPNSADLANAIAALLAAPPAQERVRRSAERFGWEKNSDALFEHLSAVAAAT</sequence>
<feature type="domain" description="Glycosyltransferase subfamily 4-like N-terminal" evidence="2">
    <location>
        <begin position="67"/>
        <end position="199"/>
    </location>
</feature>
<dbReference type="InterPro" id="IPR050194">
    <property type="entry name" value="Glycosyltransferase_grp1"/>
</dbReference>
<keyword evidence="4" id="KW-1185">Reference proteome</keyword>
<dbReference type="InterPro" id="IPR001296">
    <property type="entry name" value="Glyco_trans_1"/>
</dbReference>
<dbReference type="EMBL" id="SPDV01000012">
    <property type="protein sequence ID" value="TFI58774.1"/>
    <property type="molecule type" value="Genomic_DNA"/>
</dbReference>
<dbReference type="InterPro" id="IPR028098">
    <property type="entry name" value="Glyco_trans_4-like_N"/>
</dbReference>
<feature type="domain" description="Glycosyl transferase family 1" evidence="1">
    <location>
        <begin position="206"/>
        <end position="366"/>
    </location>
</feature>
<proteinExistence type="predicted"/>
<comment type="caution">
    <text evidence="3">The sequence shown here is derived from an EMBL/GenBank/DDBJ whole genome shotgun (WGS) entry which is preliminary data.</text>
</comment>
<reference evidence="3 4" key="1">
    <citation type="submission" date="2019-03" db="EMBL/GenBank/DDBJ databases">
        <title>Genome sequence of Sphingomonas sp. 17J27-24.</title>
        <authorList>
            <person name="Kim M."/>
            <person name="Maeng S."/>
            <person name="Sathiyaraj S."/>
        </authorList>
    </citation>
    <scope>NUCLEOTIDE SEQUENCE [LARGE SCALE GENOMIC DNA]</scope>
    <source>
        <strain evidence="3 4">17J27-24</strain>
    </source>
</reference>
<evidence type="ECO:0000259" key="1">
    <source>
        <dbReference type="Pfam" id="PF00534"/>
    </source>
</evidence>
<protein>
    <submittedName>
        <fullName evidence="3">Glycosyltransferase family 4 protein</fullName>
    </submittedName>
</protein>
<dbReference type="Pfam" id="PF00534">
    <property type="entry name" value="Glycos_transf_1"/>
    <property type="match status" value="1"/>
</dbReference>
<evidence type="ECO:0000313" key="3">
    <source>
        <dbReference type="EMBL" id="TFI58774.1"/>
    </source>
</evidence>
<name>A0A4Y8ZS76_9SPHN</name>
<keyword evidence="3" id="KW-0808">Transferase</keyword>
<dbReference type="OrthoDB" id="258796at2"/>
<dbReference type="SUPFAM" id="SSF53756">
    <property type="entry name" value="UDP-Glycosyltransferase/glycogen phosphorylase"/>
    <property type="match status" value="1"/>
</dbReference>
<accession>A0A4Y8ZS76</accession>
<evidence type="ECO:0000259" key="2">
    <source>
        <dbReference type="Pfam" id="PF13439"/>
    </source>
</evidence>
<dbReference type="Pfam" id="PF13439">
    <property type="entry name" value="Glyco_transf_4"/>
    <property type="match status" value="1"/>
</dbReference>
<dbReference type="Proteomes" id="UP000298213">
    <property type="component" value="Unassembled WGS sequence"/>
</dbReference>